<comment type="similarity">
    <text evidence="1">Belongs to the HicA mRNA interferase family.</text>
</comment>
<dbReference type="Proteomes" id="UP000230033">
    <property type="component" value="Unassembled WGS sequence"/>
</dbReference>
<reference evidence="9" key="1">
    <citation type="submission" date="2017-09" db="EMBL/GenBank/DDBJ databases">
        <title>Depth-based differentiation of microbial function through sediment-hosted aquifers and enrichment of novel symbionts in the deep terrestrial subsurface.</title>
        <authorList>
            <person name="Probst A.J."/>
            <person name="Ladd B."/>
            <person name="Jarett J.K."/>
            <person name="Geller-Mcgrath D.E."/>
            <person name="Sieber C.M.K."/>
            <person name="Emerson J.B."/>
            <person name="Anantharaman K."/>
            <person name="Thomas B.C."/>
            <person name="Malmstrom R."/>
            <person name="Stieglmeier M."/>
            <person name="Klingl A."/>
            <person name="Woyke T."/>
            <person name="Ryan C.M."/>
            <person name="Banfield J.F."/>
        </authorList>
    </citation>
    <scope>NUCLEOTIDE SEQUENCE [LARGE SCALE GENOMIC DNA]</scope>
</reference>
<keyword evidence="3" id="KW-0540">Nuclease</keyword>
<sequence>MTKLPQIQPLKLIKALRKMGFEIKRKRGSHFRLVHADGRKATVAVHNRPISKGTLSSIIHQAESSIEEILRNL</sequence>
<keyword evidence="7" id="KW-0346">Stress response</keyword>
<accession>A0A2H0WNJ6</accession>
<dbReference type="InterPro" id="IPR012933">
    <property type="entry name" value="HicA_mRNA_interferase"/>
</dbReference>
<gene>
    <name evidence="8" type="ORF">COT65_00090</name>
</gene>
<dbReference type="SUPFAM" id="SSF54786">
    <property type="entry name" value="YcfA/nrd intein domain"/>
    <property type="match status" value="1"/>
</dbReference>
<dbReference type="EMBL" id="PEZJ01000003">
    <property type="protein sequence ID" value="PIS14185.1"/>
    <property type="molecule type" value="Genomic_DNA"/>
</dbReference>
<evidence type="ECO:0000256" key="4">
    <source>
        <dbReference type="ARBA" id="ARBA00022759"/>
    </source>
</evidence>
<evidence type="ECO:0000256" key="7">
    <source>
        <dbReference type="ARBA" id="ARBA00023016"/>
    </source>
</evidence>
<dbReference type="GO" id="GO:0004519">
    <property type="term" value="F:endonuclease activity"/>
    <property type="evidence" value="ECO:0007669"/>
    <property type="project" value="UniProtKB-KW"/>
</dbReference>
<evidence type="ECO:0000256" key="1">
    <source>
        <dbReference type="ARBA" id="ARBA00006620"/>
    </source>
</evidence>
<dbReference type="InterPro" id="IPR038570">
    <property type="entry name" value="HicA_sf"/>
</dbReference>
<dbReference type="AlphaFoldDB" id="A0A2H0WNJ6"/>
<dbReference type="Pfam" id="PF07927">
    <property type="entry name" value="HicA_toxin"/>
    <property type="match status" value="1"/>
</dbReference>
<evidence type="ECO:0000256" key="6">
    <source>
        <dbReference type="ARBA" id="ARBA00022884"/>
    </source>
</evidence>
<evidence type="ECO:0000256" key="3">
    <source>
        <dbReference type="ARBA" id="ARBA00022722"/>
    </source>
</evidence>
<evidence type="ECO:0000313" key="8">
    <source>
        <dbReference type="EMBL" id="PIS14185.1"/>
    </source>
</evidence>
<organism evidence="8 9">
    <name type="scientific">Candidatus Shapirobacteria bacterium CG09_land_8_20_14_0_10_47_13</name>
    <dbReference type="NCBI Taxonomy" id="1974481"/>
    <lineage>
        <taxon>Bacteria</taxon>
        <taxon>Candidatus Shapironibacteriota</taxon>
    </lineage>
</organism>
<keyword evidence="5" id="KW-0378">Hydrolase</keyword>
<proteinExistence type="inferred from homology"/>
<evidence type="ECO:0000256" key="5">
    <source>
        <dbReference type="ARBA" id="ARBA00022801"/>
    </source>
</evidence>
<evidence type="ECO:0000256" key="2">
    <source>
        <dbReference type="ARBA" id="ARBA00022649"/>
    </source>
</evidence>
<dbReference type="Gene3D" id="3.30.920.30">
    <property type="entry name" value="Hypothetical protein"/>
    <property type="match status" value="1"/>
</dbReference>
<dbReference type="GO" id="GO:0003729">
    <property type="term" value="F:mRNA binding"/>
    <property type="evidence" value="ECO:0007669"/>
    <property type="project" value="InterPro"/>
</dbReference>
<keyword evidence="6" id="KW-0694">RNA-binding</keyword>
<protein>
    <recommendedName>
        <fullName evidence="10">Addiction module toxin, HicA family</fullName>
    </recommendedName>
</protein>
<comment type="caution">
    <text evidence="8">The sequence shown here is derived from an EMBL/GenBank/DDBJ whole genome shotgun (WGS) entry which is preliminary data.</text>
</comment>
<evidence type="ECO:0008006" key="10">
    <source>
        <dbReference type="Google" id="ProtNLM"/>
    </source>
</evidence>
<keyword evidence="4" id="KW-0255">Endonuclease</keyword>
<evidence type="ECO:0000313" key="9">
    <source>
        <dbReference type="Proteomes" id="UP000230033"/>
    </source>
</evidence>
<keyword evidence="2" id="KW-1277">Toxin-antitoxin system</keyword>
<name>A0A2H0WNJ6_9BACT</name>
<dbReference type="GO" id="GO:0016787">
    <property type="term" value="F:hydrolase activity"/>
    <property type="evidence" value="ECO:0007669"/>
    <property type="project" value="UniProtKB-KW"/>
</dbReference>